<gene>
    <name evidence="7" type="ORF">B1s21160_02055</name>
</gene>
<evidence type="ECO:0000256" key="5">
    <source>
        <dbReference type="ARBA" id="ARBA00023204"/>
    </source>
</evidence>
<dbReference type="InterPro" id="IPR011257">
    <property type="entry name" value="DNA_glycosylase"/>
</dbReference>
<dbReference type="Pfam" id="PF00730">
    <property type="entry name" value="HhH-GPD"/>
    <property type="match status" value="1"/>
</dbReference>
<dbReference type="OrthoDB" id="9811249at2"/>
<protein>
    <recommendedName>
        <fullName evidence="3">DNA-3-methyladenine glycosylase II</fullName>
        <ecNumber evidence="3">3.2.2.21</ecNumber>
    </recommendedName>
</protein>
<dbReference type="PANTHER" id="PTHR43003">
    <property type="entry name" value="DNA-3-METHYLADENINE GLYCOSYLASE"/>
    <property type="match status" value="1"/>
</dbReference>
<evidence type="ECO:0000256" key="3">
    <source>
        <dbReference type="ARBA" id="ARBA00012000"/>
    </source>
</evidence>
<dbReference type="PANTHER" id="PTHR43003:SF5">
    <property type="entry name" value="DNA-3-METHYLADENINE GLYCOSYLASE"/>
    <property type="match status" value="1"/>
</dbReference>
<dbReference type="GO" id="GO:0032993">
    <property type="term" value="C:protein-DNA complex"/>
    <property type="evidence" value="ECO:0007669"/>
    <property type="project" value="TreeGrafter"/>
</dbReference>
<dbReference type="Gene3D" id="1.10.1670.40">
    <property type="match status" value="1"/>
</dbReference>
<dbReference type="KEGG" id="nhi:B1s21160_02055"/>
<dbReference type="EC" id="3.2.2.21" evidence="3"/>
<dbReference type="GO" id="GO:0006285">
    <property type="term" value="P:base-excision repair, AP site formation"/>
    <property type="evidence" value="ECO:0007669"/>
    <property type="project" value="TreeGrafter"/>
</dbReference>
<evidence type="ECO:0000313" key="7">
    <source>
        <dbReference type="EMBL" id="ASY13135.1"/>
    </source>
</evidence>
<sequence>MSKELQMKQIIKQLLKTDPAFKAVVKDSPLCDIGLSKPKYSHFETLTHSIISQMIATKAAATISNRLITTCNNKVEAKVILKLGHKKLQAVGLSNAKTSAILDLADLTQSNALSFDRFSKLSNAEIEKELIQVKGIGSWTAQMFLIFHLGRLDIWPILDLGVRRGWMRIHKLRSEITPEKLATQGHKFAGYESVVAWYCWRVVDG</sequence>
<dbReference type="InterPro" id="IPR003265">
    <property type="entry name" value="HhH-GPD_domain"/>
</dbReference>
<keyword evidence="8" id="KW-1185">Reference proteome</keyword>
<dbReference type="Proteomes" id="UP000217171">
    <property type="component" value="Chromosome"/>
</dbReference>
<dbReference type="GO" id="GO:0043916">
    <property type="term" value="F:DNA-7-methylguanine glycosylase activity"/>
    <property type="evidence" value="ECO:0007669"/>
    <property type="project" value="TreeGrafter"/>
</dbReference>
<dbReference type="SUPFAM" id="SSF48150">
    <property type="entry name" value="DNA-glycosylase"/>
    <property type="match status" value="1"/>
</dbReference>
<feature type="domain" description="HhH-GPD" evidence="6">
    <location>
        <begin position="51"/>
        <end position="204"/>
    </location>
</feature>
<dbReference type="GO" id="GO:0005737">
    <property type="term" value="C:cytoplasm"/>
    <property type="evidence" value="ECO:0007669"/>
    <property type="project" value="TreeGrafter"/>
</dbReference>
<comment type="catalytic activity">
    <reaction evidence="1">
        <text>Hydrolysis of alkylated DNA, releasing 3-methyladenine, 3-methylguanine, 7-methylguanine and 7-methyladenine.</text>
        <dbReference type="EC" id="3.2.2.21"/>
    </reaction>
</comment>
<evidence type="ECO:0000313" key="8">
    <source>
        <dbReference type="Proteomes" id="UP000217171"/>
    </source>
</evidence>
<dbReference type="CDD" id="cd00056">
    <property type="entry name" value="ENDO3c"/>
    <property type="match status" value="1"/>
</dbReference>
<dbReference type="InterPro" id="IPR051912">
    <property type="entry name" value="Alkylbase_DNA_Glycosylase/TA"/>
</dbReference>
<reference evidence="7 8" key="1">
    <citation type="submission" date="2016-07" db="EMBL/GenBank/DDBJ databases">
        <title>High microdiversification within the ubiquitous acI lineage of Actinobacteria.</title>
        <authorList>
            <person name="Neuenschwander S.M."/>
            <person name="Salcher M."/>
            <person name="Ghai R."/>
            <person name="Pernthaler J."/>
        </authorList>
    </citation>
    <scope>NUCLEOTIDE SEQUENCE [LARGE SCALE GENOMIC DNA]</scope>
    <source>
        <strain evidence="7">MMS-21-160</strain>
    </source>
</reference>
<dbReference type="AlphaFoldDB" id="A0A249K8T4"/>
<dbReference type="GO" id="GO:0008725">
    <property type="term" value="F:DNA-3-methyladenine glycosylase activity"/>
    <property type="evidence" value="ECO:0007669"/>
    <property type="project" value="TreeGrafter"/>
</dbReference>
<evidence type="ECO:0000256" key="2">
    <source>
        <dbReference type="ARBA" id="ARBA00010817"/>
    </source>
</evidence>
<evidence type="ECO:0000256" key="4">
    <source>
        <dbReference type="ARBA" id="ARBA00022763"/>
    </source>
</evidence>
<evidence type="ECO:0000259" key="6">
    <source>
        <dbReference type="SMART" id="SM00478"/>
    </source>
</evidence>
<accession>A0A249K8T4</accession>
<keyword evidence="5" id="KW-0234">DNA repair</keyword>
<keyword evidence="4" id="KW-0227">DNA damage</keyword>
<dbReference type="FunFam" id="1.10.340.30:FF:000004">
    <property type="entry name" value="DNA-3-methyladenine glycosylase II"/>
    <property type="match status" value="1"/>
</dbReference>
<dbReference type="Gene3D" id="1.10.340.30">
    <property type="entry name" value="Hypothetical protein, domain 2"/>
    <property type="match status" value="1"/>
</dbReference>
<proteinExistence type="inferred from homology"/>
<name>A0A249K8T4_9ACTN</name>
<evidence type="ECO:0000256" key="1">
    <source>
        <dbReference type="ARBA" id="ARBA00000086"/>
    </source>
</evidence>
<dbReference type="EMBL" id="CP016771">
    <property type="protein sequence ID" value="ASY13135.1"/>
    <property type="molecule type" value="Genomic_DNA"/>
</dbReference>
<comment type="similarity">
    <text evidence="2">Belongs to the alkylbase DNA glycosidase AlkA family.</text>
</comment>
<dbReference type="SMART" id="SM00478">
    <property type="entry name" value="ENDO3c"/>
    <property type="match status" value="1"/>
</dbReference>
<organism evidence="7 8">
    <name type="scientific">Candidatus Nanopelagicus hibericus</name>
    <dbReference type="NCBI Taxonomy" id="1884915"/>
    <lineage>
        <taxon>Bacteria</taxon>
        <taxon>Bacillati</taxon>
        <taxon>Actinomycetota</taxon>
        <taxon>Actinomycetes</taxon>
        <taxon>Candidatus Nanopelagicales</taxon>
        <taxon>Candidatus Nanopelagicaceae</taxon>
        <taxon>Candidatus Nanopelagicus</taxon>
    </lineage>
</organism>
<dbReference type="GO" id="GO:0032131">
    <property type="term" value="F:alkylated DNA binding"/>
    <property type="evidence" value="ECO:0007669"/>
    <property type="project" value="TreeGrafter"/>
</dbReference>
<dbReference type="GO" id="GO:0006307">
    <property type="term" value="P:DNA alkylation repair"/>
    <property type="evidence" value="ECO:0007669"/>
    <property type="project" value="TreeGrafter"/>
</dbReference>
<dbReference type="RefSeq" id="WP_095672221.1">
    <property type="nucleotide sequence ID" value="NZ_CP016771.1"/>
</dbReference>